<dbReference type="CDD" id="cd02540">
    <property type="entry name" value="GT2_GlmU_N_bac"/>
    <property type="match status" value="1"/>
</dbReference>
<dbReference type="GO" id="GO:0003977">
    <property type="term" value="F:UDP-N-acetylglucosamine diphosphorylase activity"/>
    <property type="evidence" value="ECO:0007669"/>
    <property type="project" value="UniProtKB-EC"/>
</dbReference>
<dbReference type="Pfam" id="PF00483">
    <property type="entry name" value="NTP_transferase"/>
    <property type="match status" value="1"/>
</dbReference>
<protein>
    <recommendedName>
        <fullName evidence="1">UDP-N-acetylglucosamine diphosphorylase</fullName>
        <ecNumber evidence="1">2.7.7.23</ecNumber>
    </recommendedName>
</protein>
<dbReference type="SUPFAM" id="SSF53448">
    <property type="entry name" value="Nucleotide-diphospho-sugar transferases"/>
    <property type="match status" value="1"/>
</dbReference>
<accession>A0A150JET0</accession>
<evidence type="ECO:0000256" key="3">
    <source>
        <dbReference type="ARBA" id="ARBA00022695"/>
    </source>
</evidence>
<reference evidence="7 8" key="1">
    <citation type="journal article" date="2016" name="ISME J.">
        <title>Chasing the elusive Euryarchaeota class WSA2: genomes reveal a uniquely fastidious methyl-reducing methanogen.</title>
        <authorList>
            <person name="Nobu M.K."/>
            <person name="Narihiro T."/>
            <person name="Kuroda K."/>
            <person name="Mei R."/>
            <person name="Liu W.T."/>
        </authorList>
    </citation>
    <scope>NUCLEOTIDE SEQUENCE [LARGE SCALE GENOMIC DNA]</scope>
    <source>
        <strain evidence="6">ADurb1013_Bin02101</strain>
        <strain evidence="7">ADurb1213_Bin02801</strain>
    </source>
</reference>
<feature type="domain" description="Nucleotidyl transferase" evidence="5">
    <location>
        <begin position="7"/>
        <end position="205"/>
    </location>
</feature>
<sequence>MKEFNIIILAAGKGERMMSKKPKVMHEIMGKPMIGYVVERARALNPISITAVTGYGRDKVEAFLAKYNINYSVQHEQKGTAHAVLTAKRLISNNDLLILYGDVPLIESSTLKDFIAFYKKFNDITFMITSINDPTGYGRVLLEGDNIKYIIEDADASPEEKTIKEINTGICIIPEKYISLIEKIGCNNKKGEYYLTDICKVAKENSIAVKGYHYDKPLEVLGVNGKKELLEANQTMKNNIIDFHIRKGVAFIDRNIYIETDVTIGNDSVIYPNVYIAGNTEIGEDVVIGPNTIIEDSIIKHNVNIGGFCLIKGAEIKGGTTIPPFSKKIK</sequence>
<evidence type="ECO:0000259" key="5">
    <source>
        <dbReference type="Pfam" id="PF00483"/>
    </source>
</evidence>
<name>A0A150JFU4_9EURY</name>
<dbReference type="InterPro" id="IPR050065">
    <property type="entry name" value="GlmU-like"/>
</dbReference>
<evidence type="ECO:0000313" key="7">
    <source>
        <dbReference type="EMBL" id="KYC56122.1"/>
    </source>
</evidence>
<organism evidence="7">
    <name type="scientific">Candidatus Methanofastidiosum methylothiophilum</name>
    <dbReference type="NCBI Taxonomy" id="1705564"/>
    <lineage>
        <taxon>Archaea</taxon>
        <taxon>Methanobacteriati</taxon>
        <taxon>Methanobacteriota</taxon>
        <taxon>Stenosarchaea group</taxon>
        <taxon>Candidatus Methanofastidiosia</taxon>
        <taxon>Candidatus Methanofastidiosales</taxon>
        <taxon>Candidatus Methanofastidiosaceae</taxon>
        <taxon>Candidatus Methanofastidiosum</taxon>
    </lineage>
</organism>
<keyword evidence="3" id="KW-0548">Nucleotidyltransferase</keyword>
<dbReference type="EC" id="2.7.7.23" evidence="1"/>
<dbReference type="InterPro" id="IPR029044">
    <property type="entry name" value="Nucleotide-diphossugar_trans"/>
</dbReference>
<dbReference type="Gene3D" id="3.90.550.10">
    <property type="entry name" value="Spore Coat Polysaccharide Biosynthesis Protein SpsA, Chain A"/>
    <property type="match status" value="1"/>
</dbReference>
<dbReference type="AlphaFoldDB" id="A0A150JFU4"/>
<accession>A0A150JFU4</accession>
<dbReference type="EMBL" id="LNJB01000028">
    <property type="protein sequence ID" value="KYC53276.1"/>
    <property type="molecule type" value="Genomic_DNA"/>
</dbReference>
<evidence type="ECO:0000256" key="2">
    <source>
        <dbReference type="ARBA" id="ARBA00022679"/>
    </source>
</evidence>
<keyword evidence="2" id="KW-0808">Transferase</keyword>
<accession>A0A150J7S4</accession>
<comment type="catalytic activity">
    <reaction evidence="4">
        <text>N-acetyl-alpha-D-glucosamine 1-phosphate + UTP + H(+) = UDP-N-acetyl-alpha-D-glucosamine + diphosphate</text>
        <dbReference type="Rhea" id="RHEA:13509"/>
        <dbReference type="ChEBI" id="CHEBI:15378"/>
        <dbReference type="ChEBI" id="CHEBI:33019"/>
        <dbReference type="ChEBI" id="CHEBI:46398"/>
        <dbReference type="ChEBI" id="CHEBI:57705"/>
        <dbReference type="ChEBI" id="CHEBI:57776"/>
        <dbReference type="EC" id="2.7.7.23"/>
    </reaction>
</comment>
<dbReference type="PANTHER" id="PTHR43584">
    <property type="entry name" value="NUCLEOTIDYL TRANSFERASE"/>
    <property type="match status" value="1"/>
</dbReference>
<gene>
    <name evidence="7" type="primary">glmU_3</name>
    <name evidence="6" type="ORF">AN188_01481</name>
    <name evidence="7" type="ORF">APG09_01478</name>
</gene>
<proteinExistence type="predicted"/>
<dbReference type="Gene3D" id="2.160.10.10">
    <property type="entry name" value="Hexapeptide repeat proteins"/>
    <property type="match status" value="1"/>
</dbReference>
<dbReference type="InterPro" id="IPR005835">
    <property type="entry name" value="NTP_transferase_dom"/>
</dbReference>
<dbReference type="Proteomes" id="UP000092420">
    <property type="component" value="Unassembled WGS sequence"/>
</dbReference>
<evidence type="ECO:0000313" key="6">
    <source>
        <dbReference type="EMBL" id="KYC53276.1"/>
    </source>
</evidence>
<comment type="caution">
    <text evidence="7">The sequence shown here is derived from an EMBL/GenBank/DDBJ whole genome shotgun (WGS) entry which is preliminary data.</text>
</comment>
<evidence type="ECO:0000313" key="8">
    <source>
        <dbReference type="Proteomes" id="UP000092420"/>
    </source>
</evidence>
<dbReference type="PATRIC" id="fig|1706433.3.peg.1503"/>
<dbReference type="EMBL" id="LNJE01000025">
    <property type="protein sequence ID" value="KYC56122.1"/>
    <property type="molecule type" value="Genomic_DNA"/>
</dbReference>
<evidence type="ECO:0000256" key="1">
    <source>
        <dbReference type="ARBA" id="ARBA00012457"/>
    </source>
</evidence>
<evidence type="ECO:0000256" key="4">
    <source>
        <dbReference type="ARBA" id="ARBA00048493"/>
    </source>
</evidence>
<dbReference type="PATRIC" id="fig|1706435.3.peg.1486"/>
<dbReference type="PANTHER" id="PTHR43584:SF3">
    <property type="entry name" value="BIFUNCTIONAL PROTEIN GLMU"/>
    <property type="match status" value="1"/>
</dbReference>